<accession>A0A0S3PSX9</accession>
<evidence type="ECO:0000256" key="3">
    <source>
        <dbReference type="ARBA" id="ARBA00023186"/>
    </source>
</evidence>
<dbReference type="KEGG" id="vgo:GJW-30_1_01470"/>
<dbReference type="AlphaFoldDB" id="A0A0S3PSX9"/>
<dbReference type="Pfam" id="PF06411">
    <property type="entry name" value="HdeA"/>
    <property type="match status" value="1"/>
</dbReference>
<keyword evidence="1 4" id="KW-0732">Signal</keyword>
<reference evidence="5 6" key="1">
    <citation type="submission" date="2015-08" db="EMBL/GenBank/DDBJ databases">
        <title>Investigation of the bacterial diversity of lava forest soil.</title>
        <authorList>
            <person name="Lee J.S."/>
        </authorList>
    </citation>
    <scope>NUCLEOTIDE SEQUENCE [LARGE SCALE GENOMIC DNA]</scope>
    <source>
        <strain evidence="5 6">GJW-30</strain>
    </source>
</reference>
<sequence length="97" mass="10572">MKKLAILSLVAAALMSASPASAQKLDLSTVKCKEFMTSGPENIAFIMMWLQGYYSDEDASPIVDFDKMKEAIAKMGEYCTKNADNGLITAAEEVLQK</sequence>
<dbReference type="RefSeq" id="WP_096353633.1">
    <property type="nucleotide sequence ID" value="NZ_AP014946.1"/>
</dbReference>
<keyword evidence="6" id="KW-1185">Reference proteome</keyword>
<dbReference type="Proteomes" id="UP000236884">
    <property type="component" value="Chromosome"/>
</dbReference>
<dbReference type="EMBL" id="AP014946">
    <property type="protein sequence ID" value="BAT58942.1"/>
    <property type="molecule type" value="Genomic_DNA"/>
</dbReference>
<proteinExistence type="predicted"/>
<keyword evidence="3" id="KW-0143">Chaperone</keyword>
<keyword evidence="2" id="KW-0574">Periplasm</keyword>
<organism evidence="5 6">
    <name type="scientific">Variibacter gotjawalensis</name>
    <dbReference type="NCBI Taxonomy" id="1333996"/>
    <lineage>
        <taxon>Bacteria</taxon>
        <taxon>Pseudomonadati</taxon>
        <taxon>Pseudomonadota</taxon>
        <taxon>Alphaproteobacteria</taxon>
        <taxon>Hyphomicrobiales</taxon>
        <taxon>Nitrobacteraceae</taxon>
        <taxon>Variibacter</taxon>
    </lineage>
</organism>
<evidence type="ECO:0000256" key="2">
    <source>
        <dbReference type="ARBA" id="ARBA00022764"/>
    </source>
</evidence>
<feature type="chain" id="PRO_5006615714" evidence="4">
    <location>
        <begin position="23"/>
        <end position="97"/>
    </location>
</feature>
<feature type="signal peptide" evidence="4">
    <location>
        <begin position="1"/>
        <end position="22"/>
    </location>
</feature>
<gene>
    <name evidence="5" type="primary">hdeB</name>
    <name evidence="5" type="ORF">GJW-30_1_01470</name>
</gene>
<evidence type="ECO:0000256" key="1">
    <source>
        <dbReference type="ARBA" id="ARBA00022729"/>
    </source>
</evidence>
<dbReference type="Gene3D" id="1.10.890.10">
    <property type="entry name" value="HNS-dependent expression A"/>
    <property type="match status" value="1"/>
</dbReference>
<evidence type="ECO:0000313" key="5">
    <source>
        <dbReference type="EMBL" id="BAT58942.1"/>
    </source>
</evidence>
<dbReference type="InterPro" id="IPR010486">
    <property type="entry name" value="HNS-dep_expression_A/B"/>
</dbReference>
<dbReference type="OrthoDB" id="8239644at2"/>
<evidence type="ECO:0000313" key="6">
    <source>
        <dbReference type="Proteomes" id="UP000236884"/>
    </source>
</evidence>
<dbReference type="InterPro" id="IPR038303">
    <property type="entry name" value="HdeA/HdeB_sf"/>
</dbReference>
<name>A0A0S3PSX9_9BRAD</name>
<evidence type="ECO:0000256" key="4">
    <source>
        <dbReference type="SAM" id="SignalP"/>
    </source>
</evidence>
<protein>
    <submittedName>
        <fullName evidence="5">Acid stress chaperone HdeB</fullName>
    </submittedName>
</protein>